<dbReference type="Proteomes" id="UP001163082">
    <property type="component" value="Chromosome"/>
</dbReference>
<evidence type="ECO:0000256" key="1">
    <source>
        <dbReference type="SAM" id="SignalP"/>
    </source>
</evidence>
<gene>
    <name evidence="2" type="ORF">K1Y77_02000</name>
</gene>
<reference evidence="2 3" key="1">
    <citation type="journal article" date="2022" name="Antonie Van Leeuwenhoek">
        <title>Whole genome sequencing of the halophilic Halomonas qaidamensis XH36, a novel species strain with high ectoine production.</title>
        <authorList>
            <person name="Zhang T."/>
            <person name="Cui T."/>
            <person name="Cao Y."/>
            <person name="Li Y."/>
            <person name="Li F."/>
            <person name="Zhu D."/>
            <person name="Xing J."/>
        </authorList>
    </citation>
    <scope>NUCLEOTIDE SEQUENCE [LARGE SCALE GENOMIC DNA]</scope>
    <source>
        <strain evidence="2 3">XH36</strain>
    </source>
</reference>
<protein>
    <recommendedName>
        <fullName evidence="4">Lipoprotein</fullName>
    </recommendedName>
</protein>
<evidence type="ECO:0008006" key="4">
    <source>
        <dbReference type="Google" id="ProtNLM"/>
    </source>
</evidence>
<proteinExistence type="predicted"/>
<feature type="chain" id="PRO_5047430156" description="Lipoprotein" evidence="1">
    <location>
        <begin position="24"/>
        <end position="297"/>
    </location>
</feature>
<evidence type="ECO:0000313" key="3">
    <source>
        <dbReference type="Proteomes" id="UP001163082"/>
    </source>
</evidence>
<sequence>MRAMLTLAASFSALTFLAGCAGAPSVPVGDRSYSESNSRAYNLAMAGGLREARDTKLGEDDYSSMMSDLSSGAGTALSLSSSAGIGLSGGASLGLGLASALFSGPGMMQRDSAFAFVPSSEATSPENATEVIRGYFYDAVQNVADNSEFSMHYNEGEKNVRFSRQRNISAIYLVNEELGCPMPTEQHRGKDVCVFGLLTPHKARSLRATPLAANATSQYSYPYLAGNHIESLLVTVGLSDNAKEMLGSEQAEAKRLALLALFSSNMPSWFYIYMKGGEANPPLILERGTAELFVTRK</sequence>
<dbReference type="PROSITE" id="PS51257">
    <property type="entry name" value="PROKAR_LIPOPROTEIN"/>
    <property type="match status" value="1"/>
</dbReference>
<organism evidence="2 3">
    <name type="scientific">Halomonas qaidamensis</name>
    <dbReference type="NCBI Taxonomy" id="2866211"/>
    <lineage>
        <taxon>Bacteria</taxon>
        <taxon>Pseudomonadati</taxon>
        <taxon>Pseudomonadota</taxon>
        <taxon>Gammaproteobacteria</taxon>
        <taxon>Oceanospirillales</taxon>
        <taxon>Halomonadaceae</taxon>
        <taxon>Halomonas</taxon>
    </lineage>
</organism>
<name>A0ABY6JQG9_9GAMM</name>
<feature type="signal peptide" evidence="1">
    <location>
        <begin position="1"/>
        <end position="23"/>
    </location>
</feature>
<evidence type="ECO:0000313" key="2">
    <source>
        <dbReference type="EMBL" id="UYV19476.1"/>
    </source>
</evidence>
<accession>A0ABY6JQG9</accession>
<dbReference type="RefSeq" id="WP_264430078.1">
    <property type="nucleotide sequence ID" value="NZ_CP080627.1"/>
</dbReference>
<keyword evidence="3" id="KW-1185">Reference proteome</keyword>
<keyword evidence="1" id="KW-0732">Signal</keyword>
<dbReference type="EMBL" id="CP080627">
    <property type="protein sequence ID" value="UYV19476.1"/>
    <property type="molecule type" value="Genomic_DNA"/>
</dbReference>